<comment type="caution">
    <text evidence="2">The sequence shown here is derived from an EMBL/GenBank/DDBJ whole genome shotgun (WGS) entry which is preliminary data.</text>
</comment>
<evidence type="ECO:0000313" key="2">
    <source>
        <dbReference type="EMBL" id="KAK4029544.1"/>
    </source>
</evidence>
<organism evidence="2 3">
    <name type="scientific">Daphnia magna</name>
    <dbReference type="NCBI Taxonomy" id="35525"/>
    <lineage>
        <taxon>Eukaryota</taxon>
        <taxon>Metazoa</taxon>
        <taxon>Ecdysozoa</taxon>
        <taxon>Arthropoda</taxon>
        <taxon>Crustacea</taxon>
        <taxon>Branchiopoda</taxon>
        <taxon>Diplostraca</taxon>
        <taxon>Cladocera</taxon>
        <taxon>Anomopoda</taxon>
        <taxon>Daphniidae</taxon>
        <taxon>Daphnia</taxon>
    </lineage>
</organism>
<evidence type="ECO:0000313" key="3">
    <source>
        <dbReference type="Proteomes" id="UP001234178"/>
    </source>
</evidence>
<dbReference type="EMBL" id="JAOYFB010000039">
    <property type="protein sequence ID" value="KAK4029544.1"/>
    <property type="molecule type" value="Genomic_DNA"/>
</dbReference>
<name>A0ABR0AWN6_9CRUS</name>
<evidence type="ECO:0008006" key="4">
    <source>
        <dbReference type="Google" id="ProtNLM"/>
    </source>
</evidence>
<keyword evidence="1" id="KW-1133">Transmembrane helix</keyword>
<dbReference type="Proteomes" id="UP001234178">
    <property type="component" value="Unassembled WGS sequence"/>
</dbReference>
<keyword evidence="1" id="KW-0472">Membrane</keyword>
<evidence type="ECO:0000256" key="1">
    <source>
        <dbReference type="SAM" id="Phobius"/>
    </source>
</evidence>
<protein>
    <recommendedName>
        <fullName evidence="4">Secreted protein</fullName>
    </recommendedName>
</protein>
<accession>A0ABR0AWN6</accession>
<gene>
    <name evidence="2" type="ORF">OUZ56_022523</name>
</gene>
<feature type="transmembrane region" description="Helical" evidence="1">
    <location>
        <begin position="12"/>
        <end position="30"/>
    </location>
</feature>
<keyword evidence="3" id="KW-1185">Reference proteome</keyword>
<proteinExistence type="predicted"/>
<reference evidence="2 3" key="1">
    <citation type="journal article" date="2023" name="Nucleic Acids Res.">
        <title>The hologenome of Daphnia magna reveals possible DNA methylation and microbiome-mediated evolution of the host genome.</title>
        <authorList>
            <person name="Chaturvedi A."/>
            <person name="Li X."/>
            <person name="Dhandapani V."/>
            <person name="Marshall H."/>
            <person name="Kissane S."/>
            <person name="Cuenca-Cambronero M."/>
            <person name="Asole G."/>
            <person name="Calvet F."/>
            <person name="Ruiz-Romero M."/>
            <person name="Marangio P."/>
            <person name="Guigo R."/>
            <person name="Rago D."/>
            <person name="Mirbahai L."/>
            <person name="Eastwood N."/>
            <person name="Colbourne J.K."/>
            <person name="Zhou J."/>
            <person name="Mallon E."/>
            <person name="Orsini L."/>
        </authorList>
    </citation>
    <scope>NUCLEOTIDE SEQUENCE [LARGE SCALE GENOMIC DNA]</scope>
    <source>
        <strain evidence="2">LRV0_1</strain>
    </source>
</reference>
<sequence length="104" mass="12121">MLRNWPEVENNLWLARTWSSFFFLVLIISFRASCLPAGQQSAAQAFHTCEFRFEKQKMLLVVNARVTDPRGKLKLNVTTPIFVRPHNLLWFLISSCSVVRLRLV</sequence>
<keyword evidence="1" id="KW-0812">Transmembrane</keyword>